<dbReference type="Gene3D" id="1.10.510.10">
    <property type="entry name" value="Transferase(Phosphotransferase) domain 1"/>
    <property type="match status" value="2"/>
</dbReference>
<keyword evidence="11" id="KW-1015">Disulfide bond</keyword>
<dbReference type="PIRSF" id="PIRSF000641">
    <property type="entry name" value="SRK"/>
    <property type="match status" value="1"/>
</dbReference>
<feature type="domain" description="Bulb-type lectin" evidence="19">
    <location>
        <begin position="1"/>
        <end position="83"/>
    </location>
</feature>
<keyword evidence="3" id="KW-1003">Cell membrane</keyword>
<keyword evidence="9" id="KW-0418">Kinase</keyword>
<dbReference type="InterPro" id="IPR000858">
    <property type="entry name" value="S_locus_glycoprot_dom"/>
</dbReference>
<keyword evidence="17" id="KW-0472">Membrane</keyword>
<evidence type="ECO:0000256" key="15">
    <source>
        <dbReference type="ARBA" id="ARBA00048679"/>
    </source>
</evidence>
<name>A0AAV5CN58_ELECO</name>
<dbReference type="InterPro" id="IPR024171">
    <property type="entry name" value="SRK-like_kinase"/>
</dbReference>
<dbReference type="SMART" id="SM00108">
    <property type="entry name" value="B_lectin"/>
    <property type="match status" value="1"/>
</dbReference>
<dbReference type="FunFam" id="1.10.510.10:FF:000060">
    <property type="entry name" value="G-type lectin S-receptor-like serine/threonine-protein kinase"/>
    <property type="match status" value="1"/>
</dbReference>
<evidence type="ECO:0000256" key="17">
    <source>
        <dbReference type="SAM" id="Phobius"/>
    </source>
</evidence>
<dbReference type="Gene3D" id="3.30.200.20">
    <property type="entry name" value="Phosphorylase Kinase, domain 1"/>
    <property type="match status" value="2"/>
</dbReference>
<keyword evidence="7" id="KW-0732">Signal</keyword>
<evidence type="ECO:0000256" key="7">
    <source>
        <dbReference type="ARBA" id="ARBA00022729"/>
    </source>
</evidence>
<dbReference type="InterPro" id="IPR001245">
    <property type="entry name" value="Ser-Thr/Tyr_kinase_cat_dom"/>
</dbReference>
<dbReference type="EC" id="2.7.11.1" evidence="2"/>
<evidence type="ECO:0000259" key="18">
    <source>
        <dbReference type="PROSITE" id="PS50011"/>
    </source>
</evidence>
<keyword evidence="8" id="KW-0547">Nucleotide-binding</keyword>
<protein>
    <recommendedName>
        <fullName evidence="2">non-specific serine/threonine protein kinase</fullName>
        <ecNumber evidence="2">2.7.11.1</ecNumber>
    </recommendedName>
</protein>
<reference evidence="20" key="2">
    <citation type="submission" date="2021-12" db="EMBL/GenBank/DDBJ databases">
        <title>Resequencing data analysis of finger millet.</title>
        <authorList>
            <person name="Hatakeyama M."/>
            <person name="Aluri S."/>
            <person name="Balachadran M.T."/>
            <person name="Sivarajan S.R."/>
            <person name="Poveda L."/>
            <person name="Shimizu-Inatsugi R."/>
            <person name="Schlapbach R."/>
            <person name="Sreeman S.M."/>
            <person name="Shimizu K.K."/>
        </authorList>
    </citation>
    <scope>NUCLEOTIDE SEQUENCE</scope>
</reference>
<comment type="caution">
    <text evidence="20">The sequence shown here is derived from an EMBL/GenBank/DDBJ whole genome shotgun (WGS) entry which is preliminary data.</text>
</comment>
<feature type="region of interest" description="Disordered" evidence="16">
    <location>
        <begin position="1"/>
        <end position="23"/>
    </location>
</feature>
<evidence type="ECO:0000256" key="3">
    <source>
        <dbReference type="ARBA" id="ARBA00022475"/>
    </source>
</evidence>
<dbReference type="AlphaFoldDB" id="A0AAV5CN58"/>
<dbReference type="Pfam" id="PF00954">
    <property type="entry name" value="S_locus_glycop"/>
    <property type="match status" value="1"/>
</dbReference>
<dbReference type="EMBL" id="BQKI01000007">
    <property type="protein sequence ID" value="GJM99459.1"/>
    <property type="molecule type" value="Genomic_DNA"/>
</dbReference>
<comment type="subcellular location">
    <subcellularLocation>
        <location evidence="1">Cell membrane</location>
        <topology evidence="1">Single-pass type I membrane protein</topology>
    </subcellularLocation>
</comment>
<comment type="catalytic activity">
    <reaction evidence="14">
        <text>L-threonyl-[protein] + ATP = O-phospho-L-threonyl-[protein] + ADP + H(+)</text>
        <dbReference type="Rhea" id="RHEA:46608"/>
        <dbReference type="Rhea" id="RHEA-COMP:11060"/>
        <dbReference type="Rhea" id="RHEA-COMP:11605"/>
        <dbReference type="ChEBI" id="CHEBI:15378"/>
        <dbReference type="ChEBI" id="CHEBI:30013"/>
        <dbReference type="ChEBI" id="CHEBI:30616"/>
        <dbReference type="ChEBI" id="CHEBI:61977"/>
        <dbReference type="ChEBI" id="CHEBI:456216"/>
        <dbReference type="EC" id="2.7.11.1"/>
    </reaction>
</comment>
<keyword evidence="13" id="KW-0325">Glycoprotein</keyword>
<keyword evidence="17" id="KW-1133">Transmembrane helix</keyword>
<dbReference type="PROSITE" id="PS50927">
    <property type="entry name" value="BULB_LECTIN"/>
    <property type="match status" value="2"/>
</dbReference>
<dbReference type="PROSITE" id="PS00108">
    <property type="entry name" value="PROTEIN_KINASE_ST"/>
    <property type="match status" value="1"/>
</dbReference>
<dbReference type="SMART" id="SM00220">
    <property type="entry name" value="S_TKc"/>
    <property type="match status" value="1"/>
</dbReference>
<feature type="compositionally biased region" description="Polar residues" evidence="16">
    <location>
        <begin position="10"/>
        <end position="23"/>
    </location>
</feature>
<keyword evidence="12" id="KW-0675">Receptor</keyword>
<dbReference type="Proteomes" id="UP001054889">
    <property type="component" value="Unassembled WGS sequence"/>
</dbReference>
<reference evidence="20" key="1">
    <citation type="journal article" date="2018" name="DNA Res.">
        <title>Multiple hybrid de novo genome assembly of finger millet, an orphan allotetraploid crop.</title>
        <authorList>
            <person name="Hatakeyama M."/>
            <person name="Aluri S."/>
            <person name="Balachadran M.T."/>
            <person name="Sivarajan S.R."/>
            <person name="Patrignani A."/>
            <person name="Gruter S."/>
            <person name="Poveda L."/>
            <person name="Shimizu-Inatsugi R."/>
            <person name="Baeten J."/>
            <person name="Francoijs K.J."/>
            <person name="Nataraja K.N."/>
            <person name="Reddy Y.A.N."/>
            <person name="Phadnis S."/>
            <person name="Ravikumar R.L."/>
            <person name="Schlapbach R."/>
            <person name="Sreeman S.M."/>
            <person name="Shimizu K.K."/>
        </authorList>
    </citation>
    <scope>NUCLEOTIDE SEQUENCE</scope>
</reference>
<keyword evidence="17" id="KW-0812">Transmembrane</keyword>
<feature type="compositionally biased region" description="Basic and acidic residues" evidence="16">
    <location>
        <begin position="789"/>
        <end position="802"/>
    </location>
</feature>
<keyword evidence="21" id="KW-1185">Reference proteome</keyword>
<dbReference type="Pfam" id="PF07714">
    <property type="entry name" value="PK_Tyr_Ser-Thr"/>
    <property type="match status" value="2"/>
</dbReference>
<evidence type="ECO:0000256" key="12">
    <source>
        <dbReference type="ARBA" id="ARBA00023170"/>
    </source>
</evidence>
<feature type="transmembrane region" description="Helical" evidence="17">
    <location>
        <begin position="603"/>
        <end position="623"/>
    </location>
</feature>
<dbReference type="InterPro" id="IPR036426">
    <property type="entry name" value="Bulb-type_lectin_dom_sf"/>
</dbReference>
<dbReference type="GO" id="GO:0005524">
    <property type="term" value="F:ATP binding"/>
    <property type="evidence" value="ECO:0007669"/>
    <property type="project" value="UniProtKB-KW"/>
</dbReference>
<evidence type="ECO:0000256" key="10">
    <source>
        <dbReference type="ARBA" id="ARBA00022840"/>
    </source>
</evidence>
<evidence type="ECO:0000313" key="21">
    <source>
        <dbReference type="Proteomes" id="UP001054889"/>
    </source>
</evidence>
<dbReference type="Gene3D" id="2.90.10.10">
    <property type="entry name" value="Bulb-type lectin domain"/>
    <property type="match status" value="1"/>
</dbReference>
<evidence type="ECO:0000256" key="16">
    <source>
        <dbReference type="SAM" id="MobiDB-lite"/>
    </source>
</evidence>
<feature type="region of interest" description="Disordered" evidence="16">
    <location>
        <begin position="788"/>
        <end position="815"/>
    </location>
</feature>
<keyword evidence="4" id="KW-0723">Serine/threonine-protein kinase</keyword>
<feature type="compositionally biased region" description="Polar residues" evidence="16">
    <location>
        <begin position="803"/>
        <end position="815"/>
    </location>
</feature>
<gene>
    <name evidence="20" type="primary">ga16557</name>
    <name evidence="20" type="ORF">PR202_ga16557</name>
</gene>
<dbReference type="PROSITE" id="PS50011">
    <property type="entry name" value="PROTEIN_KINASE_DOM"/>
    <property type="match status" value="1"/>
</dbReference>
<dbReference type="GO" id="GO:0048544">
    <property type="term" value="P:recognition of pollen"/>
    <property type="evidence" value="ECO:0007669"/>
    <property type="project" value="InterPro"/>
</dbReference>
<dbReference type="InterPro" id="IPR011009">
    <property type="entry name" value="Kinase-like_dom_sf"/>
</dbReference>
<dbReference type="PANTHER" id="PTHR27002:SF1095">
    <property type="entry name" value="G-TYPE LECTIN S-RECEPTOR-LIKE SERINE_THREONINE-PROTEIN KINASE RKS1"/>
    <property type="match status" value="1"/>
</dbReference>
<comment type="catalytic activity">
    <reaction evidence="15">
        <text>L-seryl-[protein] + ATP = O-phospho-L-seryl-[protein] + ADP + H(+)</text>
        <dbReference type="Rhea" id="RHEA:17989"/>
        <dbReference type="Rhea" id="RHEA-COMP:9863"/>
        <dbReference type="Rhea" id="RHEA-COMP:11604"/>
        <dbReference type="ChEBI" id="CHEBI:15378"/>
        <dbReference type="ChEBI" id="CHEBI:29999"/>
        <dbReference type="ChEBI" id="CHEBI:30616"/>
        <dbReference type="ChEBI" id="CHEBI:83421"/>
        <dbReference type="ChEBI" id="CHEBI:456216"/>
        <dbReference type="EC" id="2.7.11.1"/>
    </reaction>
</comment>
<accession>A0AAV5CN58</accession>
<dbReference type="GO" id="GO:0005886">
    <property type="term" value="C:plasma membrane"/>
    <property type="evidence" value="ECO:0007669"/>
    <property type="project" value="UniProtKB-SubCell"/>
</dbReference>
<dbReference type="InterPro" id="IPR001480">
    <property type="entry name" value="Bulb-type_lectin_dom"/>
</dbReference>
<sequence>MTAREPRESPATNGTSSSPAFSLTNTSNLVLSNSDGRVLWTTNTTTDAPSSSSAATGLVAVFLNTGTHHPISKRHHGMAEFRPPVRHVLTRNENRDQAMLSGQEVAIKRLSKDSEQGTEEFRNEVILIAKLQHRTLVRLLGCSTDSNEKILIYEYLASGSLDAILFDTSRKAMLDWPTRFSIIKGVARGLLYLHQDSRLTVVHRDLKPANVLLDRDMRPKIADFGMARIFSDSQKNANTQRVVGTYGYMAPEYAMEGVFSVKSDAYSFGVLILQVITASSSLALANDTSSNLVLLDAGGRVVWTTNITGTAITSSSSGTANNATAVLLNTGNLVLRFPNGTTLWQSFDHPTDTFLPEMKVGLRRRPPTHTWSIMSWKAPDDPSPGSFLYGMDPATQLQIRFYAGTGTGVYVAVVDGEDEVYMFFTVNDGASPTRYVVDEAGRFRLLGWSRATSAWATLESWPSSKCSPYATCGPYGYCDLAAAPAPTCRCLDGFEPASRDEWQSGVFSKGCSRVQALAACRGANNNNDDEFMAFRRDCACVAYAFANLRSSSAKGDVARCLTWTGELLDAQMIGATWGTTAETFYLRVPSSSGGRLRKEILKIVLPVVATAFMLTCILLVTLAGGREVAVKRLGEDSEQGIEEFKNEAILIAKLQHRNLVRLLGCCTEGAERLLVYEYLANKGLDAILFAPEYQIEGVFSVKSDVYSFGILVLEIAWKLWNFGNASNLVDSTVAESCVLDEALLCIHVGLLCVQDDPNARPLMSSVVSILENGSVSLPMPDEPAYFAERSSKTGARSEDAENSRNSMTMTVLQGR</sequence>
<dbReference type="InterPro" id="IPR008271">
    <property type="entry name" value="Ser/Thr_kinase_AS"/>
</dbReference>
<evidence type="ECO:0000256" key="1">
    <source>
        <dbReference type="ARBA" id="ARBA00004251"/>
    </source>
</evidence>
<dbReference type="FunFam" id="3.30.200.20:FF:000924">
    <property type="entry name" value="Uncharacterized protein"/>
    <property type="match status" value="1"/>
</dbReference>
<evidence type="ECO:0000313" key="20">
    <source>
        <dbReference type="EMBL" id="GJM99459.1"/>
    </source>
</evidence>
<evidence type="ECO:0000256" key="9">
    <source>
        <dbReference type="ARBA" id="ARBA00022777"/>
    </source>
</evidence>
<dbReference type="PANTHER" id="PTHR27002">
    <property type="entry name" value="RECEPTOR-LIKE SERINE/THREONINE-PROTEIN KINASE SD1-8"/>
    <property type="match status" value="1"/>
</dbReference>
<evidence type="ECO:0000256" key="4">
    <source>
        <dbReference type="ARBA" id="ARBA00022527"/>
    </source>
</evidence>
<dbReference type="GO" id="GO:0004674">
    <property type="term" value="F:protein serine/threonine kinase activity"/>
    <property type="evidence" value="ECO:0007669"/>
    <property type="project" value="UniProtKB-KW"/>
</dbReference>
<feature type="domain" description="Protein kinase" evidence="18">
    <location>
        <begin position="57"/>
        <end position="355"/>
    </location>
</feature>
<evidence type="ECO:0000256" key="8">
    <source>
        <dbReference type="ARBA" id="ARBA00022741"/>
    </source>
</evidence>
<evidence type="ECO:0000256" key="13">
    <source>
        <dbReference type="ARBA" id="ARBA00023180"/>
    </source>
</evidence>
<feature type="domain" description="Bulb-type lectin" evidence="19">
    <location>
        <begin position="227"/>
        <end position="348"/>
    </location>
</feature>
<evidence type="ECO:0000256" key="11">
    <source>
        <dbReference type="ARBA" id="ARBA00023157"/>
    </source>
</evidence>
<evidence type="ECO:0000259" key="19">
    <source>
        <dbReference type="PROSITE" id="PS50927"/>
    </source>
</evidence>
<organism evidence="20 21">
    <name type="scientific">Eleusine coracana subsp. coracana</name>
    <dbReference type="NCBI Taxonomy" id="191504"/>
    <lineage>
        <taxon>Eukaryota</taxon>
        <taxon>Viridiplantae</taxon>
        <taxon>Streptophyta</taxon>
        <taxon>Embryophyta</taxon>
        <taxon>Tracheophyta</taxon>
        <taxon>Spermatophyta</taxon>
        <taxon>Magnoliopsida</taxon>
        <taxon>Liliopsida</taxon>
        <taxon>Poales</taxon>
        <taxon>Poaceae</taxon>
        <taxon>PACMAD clade</taxon>
        <taxon>Chloridoideae</taxon>
        <taxon>Cynodonteae</taxon>
        <taxon>Eleusininae</taxon>
        <taxon>Eleusine</taxon>
    </lineage>
</organism>
<evidence type="ECO:0000256" key="14">
    <source>
        <dbReference type="ARBA" id="ARBA00047899"/>
    </source>
</evidence>
<evidence type="ECO:0000256" key="5">
    <source>
        <dbReference type="ARBA" id="ARBA00022536"/>
    </source>
</evidence>
<dbReference type="SUPFAM" id="SSF51110">
    <property type="entry name" value="alpha-D-mannose-specific plant lectins"/>
    <property type="match status" value="2"/>
</dbReference>
<evidence type="ECO:0000256" key="2">
    <source>
        <dbReference type="ARBA" id="ARBA00012513"/>
    </source>
</evidence>
<dbReference type="GO" id="GO:0051707">
    <property type="term" value="P:response to other organism"/>
    <property type="evidence" value="ECO:0007669"/>
    <property type="project" value="UniProtKB-ARBA"/>
</dbReference>
<proteinExistence type="predicted"/>
<keyword evidence="6" id="KW-0808">Transferase</keyword>
<dbReference type="InterPro" id="IPR000719">
    <property type="entry name" value="Prot_kinase_dom"/>
</dbReference>
<dbReference type="SUPFAM" id="SSF56112">
    <property type="entry name" value="Protein kinase-like (PK-like)"/>
    <property type="match status" value="2"/>
</dbReference>
<keyword evidence="5" id="KW-0245">EGF-like domain</keyword>
<keyword evidence="10" id="KW-0067">ATP-binding</keyword>
<evidence type="ECO:0000256" key="6">
    <source>
        <dbReference type="ARBA" id="ARBA00022679"/>
    </source>
</evidence>